<keyword evidence="1" id="KW-0472">Membrane</keyword>
<reference evidence="2 3" key="1">
    <citation type="journal article" date="2019" name="New Phytol.">
        <title>Comparative genomics reveals unique wood-decay strategies and fruiting body development in the Schizophyllaceae.</title>
        <authorList>
            <person name="Almasi E."/>
            <person name="Sahu N."/>
            <person name="Krizsan K."/>
            <person name="Balint B."/>
            <person name="Kovacs G.M."/>
            <person name="Kiss B."/>
            <person name="Cseklye J."/>
            <person name="Drula E."/>
            <person name="Henrissat B."/>
            <person name="Nagy I."/>
            <person name="Chovatia M."/>
            <person name="Adam C."/>
            <person name="LaButti K."/>
            <person name="Lipzen A."/>
            <person name="Riley R."/>
            <person name="Grigoriev I.V."/>
            <person name="Nagy L.G."/>
        </authorList>
    </citation>
    <scope>NUCLEOTIDE SEQUENCE [LARGE SCALE GENOMIC DNA]</scope>
    <source>
        <strain evidence="2 3">NL-1724</strain>
    </source>
</reference>
<protein>
    <submittedName>
        <fullName evidence="2">Uncharacterized protein</fullName>
    </submittedName>
</protein>
<keyword evidence="1" id="KW-0812">Transmembrane</keyword>
<gene>
    <name evidence="2" type="ORF">BD626DRAFT_494672</name>
</gene>
<sequence>MQVRPTAVVLDKTRQSFLFSLYSCVLLAFLVFNIASIACVVCCLPFTADITSGSLLFMKKPGQDVIFIISCTVLVQRVRCCSVLCSRSDNWNGRASRRCVPVPDSVACTSQTRCYDRIY</sequence>
<organism evidence="2 3">
    <name type="scientific">Schizophyllum amplum</name>
    <dbReference type="NCBI Taxonomy" id="97359"/>
    <lineage>
        <taxon>Eukaryota</taxon>
        <taxon>Fungi</taxon>
        <taxon>Dikarya</taxon>
        <taxon>Basidiomycota</taxon>
        <taxon>Agaricomycotina</taxon>
        <taxon>Agaricomycetes</taxon>
        <taxon>Agaricomycetidae</taxon>
        <taxon>Agaricales</taxon>
        <taxon>Schizophyllaceae</taxon>
        <taxon>Schizophyllum</taxon>
    </lineage>
</organism>
<keyword evidence="3" id="KW-1185">Reference proteome</keyword>
<keyword evidence="1" id="KW-1133">Transmembrane helix</keyword>
<comment type="caution">
    <text evidence="2">The sequence shown here is derived from an EMBL/GenBank/DDBJ whole genome shotgun (WGS) entry which is preliminary data.</text>
</comment>
<feature type="transmembrane region" description="Helical" evidence="1">
    <location>
        <begin position="20"/>
        <end position="48"/>
    </location>
</feature>
<proteinExistence type="predicted"/>
<name>A0A550CFK3_9AGAR</name>
<evidence type="ECO:0000313" key="2">
    <source>
        <dbReference type="EMBL" id="TRM63554.1"/>
    </source>
</evidence>
<dbReference type="AlphaFoldDB" id="A0A550CFK3"/>
<dbReference type="Proteomes" id="UP000320762">
    <property type="component" value="Unassembled WGS sequence"/>
</dbReference>
<dbReference type="EMBL" id="VDMD01000009">
    <property type="protein sequence ID" value="TRM63554.1"/>
    <property type="molecule type" value="Genomic_DNA"/>
</dbReference>
<accession>A0A550CFK3</accession>
<evidence type="ECO:0000313" key="3">
    <source>
        <dbReference type="Proteomes" id="UP000320762"/>
    </source>
</evidence>
<evidence type="ECO:0000256" key="1">
    <source>
        <dbReference type="SAM" id="Phobius"/>
    </source>
</evidence>